<dbReference type="PANTHER" id="PTHR11814">
    <property type="entry name" value="SULFATE TRANSPORTER"/>
    <property type="match status" value="1"/>
</dbReference>
<dbReference type="GO" id="GO:0002062">
    <property type="term" value="P:chondrocyte differentiation"/>
    <property type="evidence" value="ECO:0007669"/>
    <property type="project" value="Ensembl"/>
</dbReference>
<evidence type="ECO:0000256" key="15">
    <source>
        <dbReference type="ARBA" id="ARBA00051018"/>
    </source>
</evidence>
<dbReference type="Gene3D" id="3.30.750.24">
    <property type="entry name" value="STAS domain"/>
    <property type="match status" value="1"/>
</dbReference>
<dbReference type="GeneID" id="110284810"/>
<keyword evidence="6" id="KW-0597">Phosphoprotein</keyword>
<keyword evidence="8 19" id="KW-1133">Transmembrane helix</keyword>
<dbReference type="GO" id="GO:0008271">
    <property type="term" value="F:secondary active sulfate transmembrane transporter activity"/>
    <property type="evidence" value="ECO:0007669"/>
    <property type="project" value="InterPro"/>
</dbReference>
<comment type="subcellular location">
    <subcellularLocation>
        <location evidence="1">Apical cell membrane</location>
        <topology evidence="1">Multi-pass membrane protein</topology>
    </subcellularLocation>
</comment>
<evidence type="ECO:0000256" key="16">
    <source>
        <dbReference type="ARBA" id="ARBA00051523"/>
    </source>
</evidence>
<dbReference type="InterPro" id="IPR036513">
    <property type="entry name" value="STAS_dom_sf"/>
</dbReference>
<sequence length="739" mass="81523">MSSENKEQHDLSPRDLPEEAFGFPAELPLEVQRGSSADLRQPETGHRRRAFHRIHMELREKPDANIKQFVIRKLQKSCQCSAAKVRNGVFDFLPVLRWLPKYDLKKNILGDVMSGLIVGILLVPQSIAYSLLAGQEPIYGLYTSFFASIIYFLFGTSRHISVGIFGILCLMIGEVVDRELHKACPDTDATSSSIAVFSSGCVLVNQTLDGLCDKSCYAIKIGSTVTFMAGVYQVAMGFFQVGFVSVYLSDALLSGFVTGASFTILTSQAKYLLGLSLPRSHGVGSVITTWIHIFRNIRKTNICDLITSLLCLLVLVPTKELNEHFKDKLKAPIPIELVVVVAATLASHFGKLNGNYNSSIAGHIPTGFMPPKAPDWSLIPNVAVDAIAISIIGFAITVSLSEMFAKKHGYTVKANQEMYAIGFCNIIPSFFHCITTSAALAKTLVKESTGCQTQLSAIVTALVLLLVLLVIAPLFYSLQKCVLGVITIVNLRGALLKFRDLPKMWRLSRMDTVIWFVTMLSSALLSTEIGLLVGVCFSMFCVILRTQKPKNSLLGLEEESETFESISTYKNLRSKSGIKVFRFIAPLYYINKECFKSALYKKTLNPVLVKAAWKKAAKRKLKEETVTFRGDPDEVSLQLSHDPLEVHTIVIDCSAIQFLDTAGIHTLKEVRRDYEAVGIQVLLAQCNPSVRDSLARGEYCKQEEEALLFYSLSEAVAFAEDSQNQKGVCVVNGLSLSGD</sequence>
<comment type="catalytic activity">
    <reaction evidence="15">
        <text>iodide(in) + chloride(out) = iodide(out) + chloride(in)</text>
        <dbReference type="Rhea" id="RHEA:72379"/>
        <dbReference type="ChEBI" id="CHEBI:16382"/>
        <dbReference type="ChEBI" id="CHEBI:17996"/>
    </reaction>
</comment>
<dbReference type="InterPro" id="IPR011547">
    <property type="entry name" value="SLC26A/SulP_dom"/>
</dbReference>
<dbReference type="RefSeq" id="XP_021006379.1">
    <property type="nucleotide sequence ID" value="XM_021150720.2"/>
</dbReference>
<organism evidence="21 22">
    <name type="scientific">Mus caroli</name>
    <name type="common">Ryukyu mouse</name>
    <name type="synonym">Ricefield mouse</name>
    <dbReference type="NCBI Taxonomy" id="10089"/>
    <lineage>
        <taxon>Eukaryota</taxon>
        <taxon>Metazoa</taxon>
        <taxon>Chordata</taxon>
        <taxon>Craniata</taxon>
        <taxon>Vertebrata</taxon>
        <taxon>Euteleostomi</taxon>
        <taxon>Mammalia</taxon>
        <taxon>Eutheria</taxon>
        <taxon>Euarchontoglires</taxon>
        <taxon>Glires</taxon>
        <taxon>Rodentia</taxon>
        <taxon>Myomorpha</taxon>
        <taxon>Muroidea</taxon>
        <taxon>Muridae</taxon>
        <taxon>Murinae</taxon>
        <taxon>Mus</taxon>
        <taxon>Mus</taxon>
    </lineage>
</organism>
<evidence type="ECO:0000256" key="12">
    <source>
        <dbReference type="ARBA" id="ARBA00036469"/>
    </source>
</evidence>
<evidence type="ECO:0000313" key="21">
    <source>
        <dbReference type="Proteomes" id="UP000515126"/>
    </source>
</evidence>
<keyword evidence="7 19" id="KW-0812">Transmembrane</keyword>
<reference evidence="22 23" key="1">
    <citation type="submission" date="2025-04" db="UniProtKB">
        <authorList>
            <consortium name="RefSeq"/>
        </authorList>
    </citation>
    <scope>IDENTIFICATION</scope>
</reference>
<comment type="similarity">
    <text evidence="2">Belongs to the SLC26A/SulP transporter (TC 2.A.53) family.</text>
</comment>
<dbReference type="NCBIfam" id="TIGR00815">
    <property type="entry name" value="sulP"/>
    <property type="match status" value="1"/>
</dbReference>
<evidence type="ECO:0000256" key="2">
    <source>
        <dbReference type="ARBA" id="ARBA00008692"/>
    </source>
</evidence>
<evidence type="ECO:0000256" key="1">
    <source>
        <dbReference type="ARBA" id="ARBA00004424"/>
    </source>
</evidence>
<accession>A0A6P5NTK3</accession>
<evidence type="ECO:0000256" key="13">
    <source>
        <dbReference type="ARBA" id="ARBA00036514"/>
    </source>
</evidence>
<keyword evidence="9 19" id="KW-0472">Membrane</keyword>
<feature type="transmembrane region" description="Helical" evidence="19">
    <location>
        <begin position="224"/>
        <end position="247"/>
    </location>
</feature>
<dbReference type="GO" id="GO:0005452">
    <property type="term" value="F:solute:inorganic anion antiporter activity"/>
    <property type="evidence" value="ECO:0007669"/>
    <property type="project" value="Ensembl"/>
</dbReference>
<evidence type="ECO:0000256" key="4">
    <source>
        <dbReference type="ARBA" id="ARBA00022448"/>
    </source>
</evidence>
<dbReference type="GO" id="GO:0016324">
    <property type="term" value="C:apical plasma membrane"/>
    <property type="evidence" value="ECO:0007669"/>
    <property type="project" value="UniProtKB-SubCell"/>
</dbReference>
<keyword evidence="21" id="KW-1185">Reference proteome</keyword>
<feature type="domain" description="STAS" evidence="20">
    <location>
        <begin position="568"/>
        <end position="719"/>
    </location>
</feature>
<feature type="transmembrane region" description="Helical" evidence="19">
    <location>
        <begin position="513"/>
        <end position="540"/>
    </location>
</feature>
<evidence type="ECO:0000256" key="9">
    <source>
        <dbReference type="ARBA" id="ARBA00023136"/>
    </source>
</evidence>
<comment type="catalytic activity">
    <reaction evidence="17">
        <text>oxalate(out) + 2 chloride(in) = oxalate(in) + 2 chloride(out)</text>
        <dbReference type="Rhea" id="RHEA:75095"/>
        <dbReference type="ChEBI" id="CHEBI:17996"/>
        <dbReference type="ChEBI" id="CHEBI:30623"/>
    </reaction>
</comment>
<dbReference type="CTD" id="1836"/>
<evidence type="ECO:0000256" key="5">
    <source>
        <dbReference type="ARBA" id="ARBA00022475"/>
    </source>
</evidence>
<dbReference type="InterPro" id="IPR002645">
    <property type="entry name" value="STAS_dom"/>
</dbReference>
<dbReference type="PROSITE" id="PS01130">
    <property type="entry name" value="SLC26A"/>
    <property type="match status" value="1"/>
</dbReference>
<keyword evidence="10" id="KW-0325">Glycoprotein</keyword>
<comment type="catalytic activity">
    <reaction evidence="16">
        <text>nitrate(in) + chloride(out) = nitrate(out) + chloride(in)</text>
        <dbReference type="Rhea" id="RHEA:75339"/>
        <dbReference type="ChEBI" id="CHEBI:17632"/>
        <dbReference type="ChEBI" id="CHEBI:17996"/>
    </reaction>
</comment>
<evidence type="ECO:0000256" key="11">
    <source>
        <dbReference type="ARBA" id="ARBA00030135"/>
    </source>
</evidence>
<gene>
    <name evidence="22 23" type="primary">Slc26a2</name>
</gene>
<feature type="transmembrane region" description="Helical" evidence="19">
    <location>
        <begin position="108"/>
        <end position="132"/>
    </location>
</feature>
<evidence type="ECO:0000256" key="10">
    <source>
        <dbReference type="ARBA" id="ARBA00023180"/>
    </source>
</evidence>
<dbReference type="InterPro" id="IPR001902">
    <property type="entry name" value="SLC26A/SulP_fam"/>
</dbReference>
<feature type="transmembrane region" description="Helical" evidence="19">
    <location>
        <begin position="378"/>
        <end position="398"/>
    </location>
</feature>
<comment type="catalytic activity">
    <reaction evidence="14">
        <text>sulfate(out) + 2 chloride(in) = sulfate(in) + 2 chloride(out)</text>
        <dbReference type="Rhea" id="RHEA:75091"/>
        <dbReference type="ChEBI" id="CHEBI:16189"/>
        <dbReference type="ChEBI" id="CHEBI:17996"/>
    </reaction>
</comment>
<evidence type="ECO:0000256" key="3">
    <source>
        <dbReference type="ARBA" id="ARBA00017873"/>
    </source>
</evidence>
<dbReference type="Proteomes" id="UP000515126">
    <property type="component" value="Chromosome 18"/>
</dbReference>
<comment type="catalytic activity">
    <reaction evidence="12">
        <text>bromide(in) + chloride(out) = bromide(out) + chloride(in)</text>
        <dbReference type="Rhea" id="RHEA:75335"/>
        <dbReference type="ChEBI" id="CHEBI:15858"/>
        <dbReference type="ChEBI" id="CHEBI:17996"/>
    </reaction>
</comment>
<feature type="transmembrane region" description="Helical" evidence="19">
    <location>
        <begin position="418"/>
        <end position="441"/>
    </location>
</feature>
<dbReference type="Pfam" id="PF00916">
    <property type="entry name" value="Sulfate_transp"/>
    <property type="match status" value="1"/>
</dbReference>
<protein>
    <recommendedName>
        <fullName evidence="3">Sulfate transporter</fullName>
    </recommendedName>
    <alternativeName>
        <fullName evidence="18">Diastrophic dysplasia protein homolog</fullName>
    </alternativeName>
    <alternativeName>
        <fullName evidence="11">Solute carrier family 26 member 2</fullName>
    </alternativeName>
</protein>
<dbReference type="InterPro" id="IPR018045">
    <property type="entry name" value="S04_transporter_CS"/>
</dbReference>
<keyword evidence="4" id="KW-0813">Transport</keyword>
<dbReference type="GO" id="GO:0035988">
    <property type="term" value="P:chondrocyte proliferation"/>
    <property type="evidence" value="ECO:0007669"/>
    <property type="project" value="Ensembl"/>
</dbReference>
<feature type="transmembrane region" description="Helical" evidence="19">
    <location>
        <begin position="253"/>
        <end position="273"/>
    </location>
</feature>
<evidence type="ECO:0000256" key="7">
    <source>
        <dbReference type="ARBA" id="ARBA00022692"/>
    </source>
</evidence>
<dbReference type="KEGG" id="mcal:110284810"/>
<feature type="transmembrane region" description="Helical" evidence="19">
    <location>
        <begin position="453"/>
        <end position="476"/>
    </location>
</feature>
<dbReference type="PROSITE" id="PS50801">
    <property type="entry name" value="STAS"/>
    <property type="match status" value="1"/>
</dbReference>
<dbReference type="RefSeq" id="XP_029328142.1">
    <property type="nucleotide sequence ID" value="XM_029472282.1"/>
</dbReference>
<evidence type="ECO:0000256" key="18">
    <source>
        <dbReference type="ARBA" id="ARBA00078573"/>
    </source>
</evidence>
<comment type="catalytic activity">
    <reaction evidence="13">
        <text>oxalate(in) + sulfate(out) = oxalate(out) + sulfate(in)</text>
        <dbReference type="Rhea" id="RHEA:72275"/>
        <dbReference type="ChEBI" id="CHEBI:16189"/>
        <dbReference type="ChEBI" id="CHEBI:30623"/>
    </reaction>
</comment>
<evidence type="ECO:0000256" key="6">
    <source>
        <dbReference type="ARBA" id="ARBA00022553"/>
    </source>
</evidence>
<evidence type="ECO:0000256" key="17">
    <source>
        <dbReference type="ARBA" id="ARBA00051868"/>
    </source>
</evidence>
<evidence type="ECO:0000313" key="22">
    <source>
        <dbReference type="RefSeq" id="XP_021006379.1"/>
    </source>
</evidence>
<dbReference type="Pfam" id="PF01740">
    <property type="entry name" value="STAS"/>
    <property type="match status" value="1"/>
</dbReference>
<evidence type="ECO:0000256" key="8">
    <source>
        <dbReference type="ARBA" id="ARBA00022989"/>
    </source>
</evidence>
<name>A0A6P5NTK3_MUSCR</name>
<keyword evidence="5" id="KW-1003">Cell membrane</keyword>
<dbReference type="SUPFAM" id="SSF52091">
    <property type="entry name" value="SpoIIaa-like"/>
    <property type="match status" value="1"/>
</dbReference>
<feature type="transmembrane region" description="Helical" evidence="19">
    <location>
        <begin position="138"/>
        <end position="154"/>
    </location>
</feature>
<dbReference type="FunFam" id="3.30.750.24:FF:000015">
    <property type="entry name" value="Sulfate transporter"/>
    <property type="match status" value="1"/>
</dbReference>
<evidence type="ECO:0000256" key="19">
    <source>
        <dbReference type="SAM" id="Phobius"/>
    </source>
</evidence>
<evidence type="ECO:0000259" key="20">
    <source>
        <dbReference type="PROSITE" id="PS50801"/>
    </source>
</evidence>
<dbReference type="AlphaFoldDB" id="A0A6P5NTK3"/>
<proteinExistence type="inferred from homology"/>
<evidence type="ECO:0000313" key="23">
    <source>
        <dbReference type="RefSeq" id="XP_029328142.1"/>
    </source>
</evidence>
<evidence type="ECO:0000256" key="14">
    <source>
        <dbReference type="ARBA" id="ARBA00050413"/>
    </source>
</evidence>